<proteinExistence type="predicted"/>
<dbReference type="EMBL" id="KV878589">
    <property type="protein sequence ID" value="OJJ57188.1"/>
    <property type="molecule type" value="Genomic_DNA"/>
</dbReference>
<dbReference type="AlphaFoldDB" id="A0A1L9TCM6"/>
<feature type="domain" description="RNase III" evidence="1">
    <location>
        <begin position="27"/>
        <end position="123"/>
    </location>
</feature>
<dbReference type="PROSITE" id="PS50142">
    <property type="entry name" value="RNASE_3_2"/>
    <property type="match status" value="1"/>
</dbReference>
<dbReference type="Pfam" id="PF14622">
    <property type="entry name" value="Ribonucleas_3_3"/>
    <property type="match status" value="1"/>
</dbReference>
<dbReference type="Gene3D" id="1.10.1520.10">
    <property type="entry name" value="Ribonuclease III domain"/>
    <property type="match status" value="1"/>
</dbReference>
<dbReference type="SUPFAM" id="SSF69065">
    <property type="entry name" value="RNase III domain-like"/>
    <property type="match status" value="1"/>
</dbReference>
<evidence type="ECO:0000313" key="2">
    <source>
        <dbReference type="EMBL" id="OJJ57188.1"/>
    </source>
</evidence>
<dbReference type="OrthoDB" id="67027at2759"/>
<dbReference type="GO" id="GO:0004525">
    <property type="term" value="F:ribonuclease III activity"/>
    <property type="evidence" value="ECO:0007669"/>
    <property type="project" value="InterPro"/>
</dbReference>
<organism evidence="2 3">
    <name type="scientific">Aspergillus sydowii CBS 593.65</name>
    <dbReference type="NCBI Taxonomy" id="1036612"/>
    <lineage>
        <taxon>Eukaryota</taxon>
        <taxon>Fungi</taxon>
        <taxon>Dikarya</taxon>
        <taxon>Ascomycota</taxon>
        <taxon>Pezizomycotina</taxon>
        <taxon>Eurotiomycetes</taxon>
        <taxon>Eurotiomycetidae</taxon>
        <taxon>Eurotiales</taxon>
        <taxon>Aspergillaceae</taxon>
        <taxon>Aspergillus</taxon>
        <taxon>Aspergillus subgen. Nidulantes</taxon>
    </lineage>
</organism>
<protein>
    <recommendedName>
        <fullName evidence="1">RNase III domain-containing protein</fullName>
    </recommendedName>
</protein>
<evidence type="ECO:0000259" key="1">
    <source>
        <dbReference type="PROSITE" id="PS50142"/>
    </source>
</evidence>
<dbReference type="RefSeq" id="XP_040700994.1">
    <property type="nucleotide sequence ID" value="XM_040852492.1"/>
</dbReference>
<accession>A0A1L9TCM6</accession>
<dbReference type="GO" id="GO:0006396">
    <property type="term" value="P:RNA processing"/>
    <property type="evidence" value="ECO:0007669"/>
    <property type="project" value="InterPro"/>
</dbReference>
<dbReference type="InterPro" id="IPR000999">
    <property type="entry name" value="RNase_III_dom"/>
</dbReference>
<dbReference type="Proteomes" id="UP000184356">
    <property type="component" value="Unassembled WGS sequence"/>
</dbReference>
<reference evidence="3" key="1">
    <citation type="journal article" date="2017" name="Genome Biol.">
        <title>Comparative genomics reveals high biological diversity and specific adaptations in the industrially and medically important fungal genus Aspergillus.</title>
        <authorList>
            <person name="de Vries R.P."/>
            <person name="Riley R."/>
            <person name="Wiebenga A."/>
            <person name="Aguilar-Osorio G."/>
            <person name="Amillis S."/>
            <person name="Uchima C.A."/>
            <person name="Anderluh G."/>
            <person name="Asadollahi M."/>
            <person name="Askin M."/>
            <person name="Barry K."/>
            <person name="Battaglia E."/>
            <person name="Bayram O."/>
            <person name="Benocci T."/>
            <person name="Braus-Stromeyer S.A."/>
            <person name="Caldana C."/>
            <person name="Canovas D."/>
            <person name="Cerqueira G.C."/>
            <person name="Chen F."/>
            <person name="Chen W."/>
            <person name="Choi C."/>
            <person name="Clum A."/>
            <person name="Dos Santos R.A."/>
            <person name="Damasio A.R."/>
            <person name="Diallinas G."/>
            <person name="Emri T."/>
            <person name="Fekete E."/>
            <person name="Flipphi M."/>
            <person name="Freyberg S."/>
            <person name="Gallo A."/>
            <person name="Gournas C."/>
            <person name="Habgood R."/>
            <person name="Hainaut M."/>
            <person name="Harispe M.L."/>
            <person name="Henrissat B."/>
            <person name="Hilden K.S."/>
            <person name="Hope R."/>
            <person name="Hossain A."/>
            <person name="Karabika E."/>
            <person name="Karaffa L."/>
            <person name="Karanyi Z."/>
            <person name="Krasevec N."/>
            <person name="Kuo A."/>
            <person name="Kusch H."/>
            <person name="LaButti K."/>
            <person name="Lagendijk E.L."/>
            <person name="Lapidus A."/>
            <person name="Levasseur A."/>
            <person name="Lindquist E."/>
            <person name="Lipzen A."/>
            <person name="Logrieco A.F."/>
            <person name="MacCabe A."/>
            <person name="Maekelae M.R."/>
            <person name="Malavazi I."/>
            <person name="Melin P."/>
            <person name="Meyer V."/>
            <person name="Mielnichuk N."/>
            <person name="Miskei M."/>
            <person name="Molnar A.P."/>
            <person name="Mule G."/>
            <person name="Ngan C.Y."/>
            <person name="Orejas M."/>
            <person name="Orosz E."/>
            <person name="Ouedraogo J.P."/>
            <person name="Overkamp K.M."/>
            <person name="Park H.-S."/>
            <person name="Perrone G."/>
            <person name="Piumi F."/>
            <person name="Punt P.J."/>
            <person name="Ram A.F."/>
            <person name="Ramon A."/>
            <person name="Rauscher S."/>
            <person name="Record E."/>
            <person name="Riano-Pachon D.M."/>
            <person name="Robert V."/>
            <person name="Roehrig J."/>
            <person name="Ruller R."/>
            <person name="Salamov A."/>
            <person name="Salih N.S."/>
            <person name="Samson R.A."/>
            <person name="Sandor E."/>
            <person name="Sanguinetti M."/>
            <person name="Schuetze T."/>
            <person name="Sepcic K."/>
            <person name="Shelest E."/>
            <person name="Sherlock G."/>
            <person name="Sophianopoulou V."/>
            <person name="Squina F.M."/>
            <person name="Sun H."/>
            <person name="Susca A."/>
            <person name="Todd R.B."/>
            <person name="Tsang A."/>
            <person name="Unkles S.E."/>
            <person name="van de Wiele N."/>
            <person name="van Rossen-Uffink D."/>
            <person name="Oliveira J.V."/>
            <person name="Vesth T.C."/>
            <person name="Visser J."/>
            <person name="Yu J.-H."/>
            <person name="Zhou M."/>
            <person name="Andersen M.R."/>
            <person name="Archer D.B."/>
            <person name="Baker S.E."/>
            <person name="Benoit I."/>
            <person name="Brakhage A.A."/>
            <person name="Braus G.H."/>
            <person name="Fischer R."/>
            <person name="Frisvad J.C."/>
            <person name="Goldman G.H."/>
            <person name="Houbraken J."/>
            <person name="Oakley B."/>
            <person name="Pocsi I."/>
            <person name="Scazzocchio C."/>
            <person name="Seiboth B."/>
            <person name="vanKuyk P.A."/>
            <person name="Wortman J."/>
            <person name="Dyer P.S."/>
            <person name="Grigoriev I.V."/>
        </authorList>
    </citation>
    <scope>NUCLEOTIDE SEQUENCE [LARGE SCALE GENOMIC DNA]</scope>
    <source>
        <strain evidence="3">CBS 593.65</strain>
    </source>
</reference>
<name>A0A1L9TCM6_9EURO</name>
<dbReference type="InterPro" id="IPR036389">
    <property type="entry name" value="RNase_III_sf"/>
</dbReference>
<dbReference type="STRING" id="1036612.A0A1L9TCM6"/>
<evidence type="ECO:0000313" key="3">
    <source>
        <dbReference type="Proteomes" id="UP000184356"/>
    </source>
</evidence>
<dbReference type="VEuPathDB" id="FungiDB:ASPSYDRAFT_91475"/>
<keyword evidence="3" id="KW-1185">Reference proteome</keyword>
<sequence length="142" mass="16492">MTAHDNPAQYVENYIGYTFKDHAILEEAVNQFNNRRLGFLGDKIVGLLLLDAWYRTNDTCEHGSNTLQHYGSNREMANEARMAKFDQFIEPDRIFHRPWSRQYTHDLATEVEAIVGAVWVDSGRNWEVTGNCYARIRDHLAT</sequence>
<gene>
    <name evidence="2" type="ORF">ASPSYDRAFT_91475</name>
</gene>
<dbReference type="GeneID" id="63768565"/>